<dbReference type="InterPro" id="IPR012337">
    <property type="entry name" value="RNaseH-like_sf"/>
</dbReference>
<dbReference type="HAMAP" id="MF_00052_B">
    <property type="entry name" value="RNase_HII_B"/>
    <property type="match status" value="1"/>
</dbReference>
<sequence length="254" mass="26676">MSHSCLAAPVCPAATLAPCCASTPYGFKVAALSVFLKRGARVSREKNGPDFSHESEWAGPVAGVDEVGRGPLAGPVLAAAAILDPHRLPDELVGGLRDSKKLTAAKRESLAAGLLAAQGAGVWAVIAAASVAEIEAYNILGATHLAMRRALDRLPLRPVAVLIDGNRPPKGLTLPHRCLVGGDDRSLSIAAASILAKVTRDRLMARLATRYPAYGWEKNAGYPVPAHRAALLAVGPTRHHRRSFGGVRDLFNTL</sequence>
<evidence type="ECO:0000256" key="10">
    <source>
        <dbReference type="ARBA" id="ARBA00022723"/>
    </source>
</evidence>
<comment type="function">
    <text evidence="3 14 16">Endonuclease that specifically degrades the RNA of RNA-DNA hybrids.</text>
</comment>
<comment type="catalytic activity">
    <reaction evidence="1 14 15 16">
        <text>Endonucleolytic cleavage to 5'-phosphomonoester.</text>
        <dbReference type="EC" id="3.1.26.4"/>
    </reaction>
</comment>
<comment type="subcellular location">
    <subcellularLocation>
        <location evidence="4 14">Cytoplasm</location>
    </subcellularLocation>
</comment>
<gene>
    <name evidence="14" type="primary">rnhB</name>
    <name evidence="18" type="ORF">CHR90_06205</name>
</gene>
<feature type="domain" description="RNase H type-2" evidence="17">
    <location>
        <begin position="59"/>
        <end position="254"/>
    </location>
</feature>
<dbReference type="InterPro" id="IPR001352">
    <property type="entry name" value="RNase_HII/HIII"/>
</dbReference>
<evidence type="ECO:0000256" key="11">
    <source>
        <dbReference type="ARBA" id="ARBA00022759"/>
    </source>
</evidence>
<dbReference type="PROSITE" id="PS51975">
    <property type="entry name" value="RNASE_H_2"/>
    <property type="match status" value="1"/>
</dbReference>
<dbReference type="GO" id="GO:0030145">
    <property type="term" value="F:manganese ion binding"/>
    <property type="evidence" value="ECO:0007669"/>
    <property type="project" value="UniProtKB-UniRule"/>
</dbReference>
<feature type="binding site" evidence="14 15">
    <location>
        <position position="164"/>
    </location>
    <ligand>
        <name>a divalent metal cation</name>
        <dbReference type="ChEBI" id="CHEBI:60240"/>
    </ligand>
</feature>
<evidence type="ECO:0000256" key="14">
    <source>
        <dbReference type="HAMAP-Rule" id="MF_00052"/>
    </source>
</evidence>
<evidence type="ECO:0000256" key="2">
    <source>
        <dbReference type="ARBA" id="ARBA00001946"/>
    </source>
</evidence>
<reference evidence="18 19" key="1">
    <citation type="submission" date="2017-07" db="EMBL/GenBank/DDBJ databases">
        <title>Elstera cyanobacteriorum sp. nov., a novel bacterium isolated from cyanobacterial aggregates in a eutrophic lake.</title>
        <authorList>
            <person name="Cai H."/>
        </authorList>
    </citation>
    <scope>NUCLEOTIDE SEQUENCE [LARGE SCALE GENOMIC DNA]</scope>
    <source>
        <strain evidence="18 19">TH019</strain>
    </source>
</reference>
<evidence type="ECO:0000256" key="16">
    <source>
        <dbReference type="RuleBase" id="RU003515"/>
    </source>
</evidence>
<keyword evidence="19" id="KW-1185">Reference proteome</keyword>
<evidence type="ECO:0000256" key="1">
    <source>
        <dbReference type="ARBA" id="ARBA00000077"/>
    </source>
</evidence>
<evidence type="ECO:0000313" key="18">
    <source>
        <dbReference type="EMBL" id="OYQ19711.1"/>
    </source>
</evidence>
<evidence type="ECO:0000256" key="8">
    <source>
        <dbReference type="ARBA" id="ARBA00022490"/>
    </source>
</evidence>
<dbReference type="NCBIfam" id="NF000595">
    <property type="entry name" value="PRK00015.1-3"/>
    <property type="match status" value="1"/>
</dbReference>
<keyword evidence="11 14" id="KW-0255">Endonuclease</keyword>
<dbReference type="EC" id="3.1.26.4" evidence="6 14"/>
<comment type="similarity">
    <text evidence="5 14 16">Belongs to the RNase HII family.</text>
</comment>
<accession>A0A255XS48</accession>
<keyword evidence="10 14" id="KW-0479">Metal-binding</keyword>
<dbReference type="GO" id="GO:0032299">
    <property type="term" value="C:ribonuclease H2 complex"/>
    <property type="evidence" value="ECO:0007669"/>
    <property type="project" value="TreeGrafter"/>
</dbReference>
<dbReference type="GO" id="GO:0043137">
    <property type="term" value="P:DNA replication, removal of RNA primer"/>
    <property type="evidence" value="ECO:0007669"/>
    <property type="project" value="TreeGrafter"/>
</dbReference>
<evidence type="ECO:0000313" key="19">
    <source>
        <dbReference type="Proteomes" id="UP000216361"/>
    </source>
</evidence>
<dbReference type="GO" id="GO:0005737">
    <property type="term" value="C:cytoplasm"/>
    <property type="evidence" value="ECO:0007669"/>
    <property type="project" value="UniProtKB-SubCell"/>
</dbReference>
<keyword evidence="8 14" id="KW-0963">Cytoplasm</keyword>
<dbReference type="Gene3D" id="3.30.420.10">
    <property type="entry name" value="Ribonuclease H-like superfamily/Ribonuclease H"/>
    <property type="match status" value="1"/>
</dbReference>
<evidence type="ECO:0000256" key="7">
    <source>
        <dbReference type="ARBA" id="ARBA00019179"/>
    </source>
</evidence>
<dbReference type="GO" id="GO:0003723">
    <property type="term" value="F:RNA binding"/>
    <property type="evidence" value="ECO:0007669"/>
    <property type="project" value="UniProtKB-UniRule"/>
</dbReference>
<dbReference type="GO" id="GO:0004523">
    <property type="term" value="F:RNA-DNA hybrid ribonuclease activity"/>
    <property type="evidence" value="ECO:0007669"/>
    <property type="project" value="UniProtKB-UniRule"/>
</dbReference>
<dbReference type="GO" id="GO:0006298">
    <property type="term" value="P:mismatch repair"/>
    <property type="evidence" value="ECO:0007669"/>
    <property type="project" value="TreeGrafter"/>
</dbReference>
<evidence type="ECO:0000256" key="15">
    <source>
        <dbReference type="PROSITE-ProRule" id="PRU01319"/>
    </source>
</evidence>
<evidence type="ECO:0000256" key="6">
    <source>
        <dbReference type="ARBA" id="ARBA00012180"/>
    </source>
</evidence>
<comment type="cofactor">
    <cofactor evidence="14 15">
        <name>Mn(2+)</name>
        <dbReference type="ChEBI" id="CHEBI:29035"/>
    </cofactor>
    <cofactor evidence="14 15">
        <name>Mg(2+)</name>
        <dbReference type="ChEBI" id="CHEBI:18420"/>
    </cofactor>
    <text evidence="14 15">Manganese or magnesium. Binds 1 divalent metal ion per monomer in the absence of substrate. May bind a second metal ion after substrate binding.</text>
</comment>
<evidence type="ECO:0000256" key="13">
    <source>
        <dbReference type="ARBA" id="ARBA00023211"/>
    </source>
</evidence>
<evidence type="ECO:0000256" key="12">
    <source>
        <dbReference type="ARBA" id="ARBA00022801"/>
    </source>
</evidence>
<keyword evidence="9 14" id="KW-0540">Nuclease</keyword>
<dbReference type="OrthoDB" id="9803420at2"/>
<dbReference type="SUPFAM" id="SSF53098">
    <property type="entry name" value="Ribonuclease H-like"/>
    <property type="match status" value="1"/>
</dbReference>
<keyword evidence="13 14" id="KW-0464">Manganese</keyword>
<dbReference type="PANTHER" id="PTHR10954:SF18">
    <property type="entry name" value="RIBONUCLEASE HII"/>
    <property type="match status" value="1"/>
</dbReference>
<keyword evidence="12 14" id="KW-0378">Hydrolase</keyword>
<organism evidence="18 19">
    <name type="scientific">Elstera cyanobacteriorum</name>
    <dbReference type="NCBI Taxonomy" id="2022747"/>
    <lineage>
        <taxon>Bacteria</taxon>
        <taxon>Pseudomonadati</taxon>
        <taxon>Pseudomonadota</taxon>
        <taxon>Alphaproteobacteria</taxon>
        <taxon>Rhodospirillales</taxon>
        <taxon>Rhodospirillaceae</taxon>
        <taxon>Elstera</taxon>
    </lineage>
</organism>
<feature type="binding site" evidence="14 15">
    <location>
        <position position="66"/>
    </location>
    <ligand>
        <name>a divalent metal cation</name>
        <dbReference type="ChEBI" id="CHEBI:60240"/>
    </ligand>
</feature>
<dbReference type="Pfam" id="PF01351">
    <property type="entry name" value="RNase_HII"/>
    <property type="match status" value="1"/>
</dbReference>
<dbReference type="Proteomes" id="UP000216361">
    <property type="component" value="Unassembled WGS sequence"/>
</dbReference>
<feature type="binding site" evidence="14 15">
    <location>
        <position position="65"/>
    </location>
    <ligand>
        <name>a divalent metal cation</name>
        <dbReference type="ChEBI" id="CHEBI:60240"/>
    </ligand>
</feature>
<dbReference type="CDD" id="cd07182">
    <property type="entry name" value="RNase_HII_bacteria_HII_like"/>
    <property type="match status" value="1"/>
</dbReference>
<evidence type="ECO:0000256" key="5">
    <source>
        <dbReference type="ARBA" id="ARBA00007383"/>
    </source>
</evidence>
<proteinExistence type="inferred from homology"/>
<comment type="cofactor">
    <cofactor evidence="2">
        <name>Mg(2+)</name>
        <dbReference type="ChEBI" id="CHEBI:18420"/>
    </cofactor>
</comment>
<dbReference type="InterPro" id="IPR036397">
    <property type="entry name" value="RNaseH_sf"/>
</dbReference>
<dbReference type="PANTHER" id="PTHR10954">
    <property type="entry name" value="RIBONUCLEASE H2 SUBUNIT A"/>
    <property type="match status" value="1"/>
</dbReference>
<dbReference type="AlphaFoldDB" id="A0A255XS48"/>
<dbReference type="InterPro" id="IPR022898">
    <property type="entry name" value="RNase_HII"/>
</dbReference>
<protein>
    <recommendedName>
        <fullName evidence="7 14">Ribonuclease HII</fullName>
        <shortName evidence="14">RNase HII</shortName>
        <ecNumber evidence="6 14">3.1.26.4</ecNumber>
    </recommendedName>
</protein>
<evidence type="ECO:0000256" key="3">
    <source>
        <dbReference type="ARBA" id="ARBA00004065"/>
    </source>
</evidence>
<evidence type="ECO:0000256" key="9">
    <source>
        <dbReference type="ARBA" id="ARBA00022722"/>
    </source>
</evidence>
<evidence type="ECO:0000256" key="4">
    <source>
        <dbReference type="ARBA" id="ARBA00004496"/>
    </source>
</evidence>
<dbReference type="InterPro" id="IPR024567">
    <property type="entry name" value="RNase_HII/HIII_dom"/>
</dbReference>
<dbReference type="EMBL" id="NOXS01000030">
    <property type="protein sequence ID" value="OYQ19711.1"/>
    <property type="molecule type" value="Genomic_DNA"/>
</dbReference>
<comment type="caution">
    <text evidence="18">The sequence shown here is derived from an EMBL/GenBank/DDBJ whole genome shotgun (WGS) entry which is preliminary data.</text>
</comment>
<name>A0A255XS48_9PROT</name>
<evidence type="ECO:0000259" key="17">
    <source>
        <dbReference type="PROSITE" id="PS51975"/>
    </source>
</evidence>